<dbReference type="Proteomes" id="UP000229433">
    <property type="component" value="Unassembled WGS sequence"/>
</dbReference>
<evidence type="ECO:0000313" key="1">
    <source>
        <dbReference type="EMBL" id="PHQ30741.1"/>
    </source>
</evidence>
<dbReference type="EMBL" id="NQXA01000001">
    <property type="protein sequence ID" value="PHQ30741.1"/>
    <property type="molecule type" value="Genomic_DNA"/>
</dbReference>
<keyword evidence="2" id="KW-1185">Reference proteome</keyword>
<evidence type="ECO:0008006" key="3">
    <source>
        <dbReference type="Google" id="ProtNLM"/>
    </source>
</evidence>
<evidence type="ECO:0000313" key="2">
    <source>
        <dbReference type="Proteomes" id="UP000229433"/>
    </source>
</evidence>
<proteinExistence type="predicted"/>
<sequence length="204" mass="22238">MSLTANAQRSKQLYNRIGIQGVCTLTSLHTDNFQTAQTAGFLAGLATRGAFYNNFDLIYGIDFLQTDLEIQGREEAIAYTLSGVQVKLLASYLIAGENLSVEFGPILQVNGGLKLDDQNQANAVVDGYTLLQAEDLEEISRVNGVLTAGITGGFNWLRLTAGYQYNFTNILNRLNKEDLNLKDPAATNFKGNLGLITAGIVFYL</sequence>
<gene>
    <name evidence="1" type="ORF">CJ305_00485</name>
</gene>
<reference evidence="1 2" key="1">
    <citation type="submission" date="2017-08" db="EMBL/GenBank/DDBJ databases">
        <title>The whole genome shortgun sequences of strain Leeuwenhoekiella nanhaiensis G18 from the South China Sea.</title>
        <authorList>
            <person name="Liu Q."/>
        </authorList>
    </citation>
    <scope>NUCLEOTIDE SEQUENCE [LARGE SCALE GENOMIC DNA]</scope>
    <source>
        <strain evidence="1 2">G18</strain>
    </source>
</reference>
<comment type="caution">
    <text evidence="1">The sequence shown here is derived from an EMBL/GenBank/DDBJ whole genome shotgun (WGS) entry which is preliminary data.</text>
</comment>
<protein>
    <recommendedName>
        <fullName evidence="3">Outer membrane protein beta-barrel domain-containing protein</fullName>
    </recommendedName>
</protein>
<organism evidence="1 2">
    <name type="scientific">Leeuwenhoekiella nanhaiensis</name>
    <dbReference type="NCBI Taxonomy" id="1655491"/>
    <lineage>
        <taxon>Bacteria</taxon>
        <taxon>Pseudomonadati</taxon>
        <taxon>Bacteroidota</taxon>
        <taxon>Flavobacteriia</taxon>
        <taxon>Flavobacteriales</taxon>
        <taxon>Flavobacteriaceae</taxon>
        <taxon>Leeuwenhoekiella</taxon>
    </lineage>
</organism>
<dbReference type="AlphaFoldDB" id="A0A2G1VVJ4"/>
<accession>A0A2G1VVJ4</accession>
<name>A0A2G1VVJ4_9FLAO</name>